<proteinExistence type="inferred from homology"/>
<evidence type="ECO:0000259" key="4">
    <source>
        <dbReference type="Pfam" id="PF02896"/>
    </source>
</evidence>
<keyword evidence="2" id="KW-0547">Nucleotide-binding</keyword>
<evidence type="ECO:0000313" key="5">
    <source>
        <dbReference type="EMBL" id="BDG60987.1"/>
    </source>
</evidence>
<gene>
    <name evidence="5" type="ORF">caldi_20770</name>
</gene>
<dbReference type="KEGG" id="cmic:caldi_20770"/>
<dbReference type="Proteomes" id="UP001163687">
    <property type="component" value="Chromosome"/>
</dbReference>
<dbReference type="InterPro" id="IPR000121">
    <property type="entry name" value="PEP_util_C"/>
</dbReference>
<organism evidence="5 6">
    <name type="scientific">Caldinitratiruptor microaerophilus</name>
    <dbReference type="NCBI Taxonomy" id="671077"/>
    <lineage>
        <taxon>Bacteria</taxon>
        <taxon>Bacillati</taxon>
        <taxon>Bacillota</taxon>
        <taxon>Clostridia</taxon>
        <taxon>Eubacteriales</taxon>
        <taxon>Symbiobacteriaceae</taxon>
        <taxon>Caldinitratiruptor</taxon>
    </lineage>
</organism>
<dbReference type="InterPro" id="IPR006319">
    <property type="entry name" value="PEP_synth"/>
</dbReference>
<name>A0AA35CNR9_9FIRM</name>
<comment type="similarity">
    <text evidence="1">Belongs to the PEP-utilizing enzyme family.</text>
</comment>
<evidence type="ECO:0000256" key="2">
    <source>
        <dbReference type="ARBA" id="ARBA00022741"/>
    </source>
</evidence>
<dbReference type="SUPFAM" id="SSF51621">
    <property type="entry name" value="Phosphoenolpyruvate/pyruvate domain"/>
    <property type="match status" value="1"/>
</dbReference>
<dbReference type="Gene3D" id="3.20.20.60">
    <property type="entry name" value="Phosphoenolpyruvate-binding domains"/>
    <property type="match status" value="1"/>
</dbReference>
<dbReference type="RefSeq" id="WP_264841670.1">
    <property type="nucleotide sequence ID" value="NZ_AP025628.1"/>
</dbReference>
<dbReference type="Pfam" id="PF02896">
    <property type="entry name" value="PEP-utilizers_C"/>
    <property type="match status" value="1"/>
</dbReference>
<dbReference type="AlphaFoldDB" id="A0AA35CNR9"/>
<keyword evidence="6" id="KW-1185">Reference proteome</keyword>
<sequence length="327" mass="35577">MRDERIPTATRIYVNLDGPVTEPPLESLPADGVGLLRLGPLLAGGPDPAHPILRVEQGRGEELAFGLAGHIARVARAVYPRPVWVCFSDLTSAELRALPGGERHEPAENNPAIGRRGCARLVSPDYRPAFRLECRAVREVRESEGLRNVHVLLPFPRLPGEVEAVQAIMRDEGLVRSRDFEVWVSAEVPSAVILAEDFARLCDGFTVPIEGLARLVLAADGASERLRRLGYPDPADDAVREAALRLAEAARRHGRAVCVAGEGGLDPGLVDFLVDLGVDAVSVPPGALVPTRRRVAEAERRLLLRRVVADRRGRDPAAGRWWVSHPT</sequence>
<feature type="domain" description="PEP-utilising enzyme C-terminal" evidence="4">
    <location>
        <begin position="9"/>
        <end position="299"/>
    </location>
</feature>
<dbReference type="PANTHER" id="PTHR43030:SF1">
    <property type="entry name" value="PHOSPHOENOLPYRUVATE SYNTHASE"/>
    <property type="match status" value="1"/>
</dbReference>
<dbReference type="InterPro" id="IPR015813">
    <property type="entry name" value="Pyrv/PenolPyrv_kinase-like_dom"/>
</dbReference>
<dbReference type="InterPro" id="IPR040442">
    <property type="entry name" value="Pyrv_kinase-like_dom_sf"/>
</dbReference>
<keyword evidence="3" id="KW-0067">ATP-binding</keyword>
<evidence type="ECO:0000256" key="3">
    <source>
        <dbReference type="ARBA" id="ARBA00022840"/>
    </source>
</evidence>
<dbReference type="EMBL" id="AP025628">
    <property type="protein sequence ID" value="BDG60987.1"/>
    <property type="molecule type" value="Genomic_DNA"/>
</dbReference>
<reference evidence="5" key="1">
    <citation type="submission" date="2022-03" db="EMBL/GenBank/DDBJ databases">
        <title>Complete genome sequence of Caldinitratiruptor microaerophilus.</title>
        <authorList>
            <person name="Mukaiyama R."/>
            <person name="Nishiyama T."/>
            <person name="Ueda K."/>
        </authorList>
    </citation>
    <scope>NUCLEOTIDE SEQUENCE</scope>
    <source>
        <strain evidence="5">JCM 16183</strain>
    </source>
</reference>
<dbReference type="PANTHER" id="PTHR43030">
    <property type="entry name" value="PHOSPHOENOLPYRUVATE SYNTHASE"/>
    <property type="match status" value="1"/>
</dbReference>
<evidence type="ECO:0000256" key="1">
    <source>
        <dbReference type="ARBA" id="ARBA00007837"/>
    </source>
</evidence>
<dbReference type="GO" id="GO:0008986">
    <property type="term" value="F:pyruvate, water dikinase activity"/>
    <property type="evidence" value="ECO:0007669"/>
    <property type="project" value="InterPro"/>
</dbReference>
<protein>
    <recommendedName>
        <fullName evidence="4">PEP-utilising enzyme C-terminal domain-containing protein</fullName>
    </recommendedName>
</protein>
<evidence type="ECO:0000313" key="6">
    <source>
        <dbReference type="Proteomes" id="UP001163687"/>
    </source>
</evidence>
<accession>A0AA35CNR9</accession>
<dbReference type="GO" id="GO:0005524">
    <property type="term" value="F:ATP binding"/>
    <property type="evidence" value="ECO:0007669"/>
    <property type="project" value="UniProtKB-KW"/>
</dbReference>